<evidence type="ECO:0000256" key="9">
    <source>
        <dbReference type="ARBA" id="ARBA00023242"/>
    </source>
</evidence>
<keyword evidence="5" id="KW-0808">Transferase</keyword>
<evidence type="ECO:0000313" key="11">
    <source>
        <dbReference type="EMBL" id="EOB14304.1"/>
    </source>
</evidence>
<dbReference type="SUPFAM" id="SSF56112">
    <property type="entry name" value="Protein kinase-like (PK-like)"/>
    <property type="match status" value="1"/>
</dbReference>
<dbReference type="EMBL" id="KB908939">
    <property type="protein sequence ID" value="EOB14304.1"/>
    <property type="molecule type" value="Genomic_DNA"/>
</dbReference>
<keyword evidence="9" id="KW-0539">Nucleus</keyword>
<gene>
    <name evidence="11" type="primary">CRK1</name>
    <name evidence="11" type="ORF">NBO_31g0021</name>
</gene>
<dbReference type="Pfam" id="PF00069">
    <property type="entry name" value="Pkinase"/>
    <property type="match status" value="1"/>
</dbReference>
<dbReference type="GO" id="GO:0045944">
    <property type="term" value="P:positive regulation of transcription by RNA polymerase II"/>
    <property type="evidence" value="ECO:0007669"/>
    <property type="project" value="TreeGrafter"/>
</dbReference>
<accession>R0M8K9</accession>
<organism evidence="11 12">
    <name type="scientific">Nosema bombycis (strain CQ1 / CVCC 102059)</name>
    <name type="common">Microsporidian parasite</name>
    <name type="synonym">Pebrine of silkworm</name>
    <dbReference type="NCBI Taxonomy" id="578461"/>
    <lineage>
        <taxon>Eukaryota</taxon>
        <taxon>Fungi</taxon>
        <taxon>Fungi incertae sedis</taxon>
        <taxon>Microsporidia</taxon>
        <taxon>Nosematidae</taxon>
        <taxon>Nosema</taxon>
    </lineage>
</organism>
<dbReference type="InterPro" id="IPR008271">
    <property type="entry name" value="Ser/Thr_kinase_AS"/>
</dbReference>
<reference evidence="11 12" key="1">
    <citation type="journal article" date="2013" name="BMC Genomics">
        <title>Comparative genomics of parasitic silkworm microsporidia reveal an association between genome expansion and host adaptation.</title>
        <authorList>
            <person name="Pan G."/>
            <person name="Xu J."/>
            <person name="Li T."/>
            <person name="Xia Q."/>
            <person name="Liu S.L."/>
            <person name="Zhang G."/>
            <person name="Li S."/>
            <person name="Li C."/>
            <person name="Liu H."/>
            <person name="Yang L."/>
            <person name="Liu T."/>
            <person name="Zhang X."/>
            <person name="Wu Z."/>
            <person name="Fan W."/>
            <person name="Dang X."/>
            <person name="Xiang H."/>
            <person name="Tao M."/>
            <person name="Li Y."/>
            <person name="Hu J."/>
            <person name="Li Z."/>
            <person name="Lin L."/>
            <person name="Luo J."/>
            <person name="Geng L."/>
            <person name="Wang L."/>
            <person name="Long M."/>
            <person name="Wan Y."/>
            <person name="He N."/>
            <person name="Zhang Z."/>
            <person name="Lu C."/>
            <person name="Keeling P.J."/>
            <person name="Wang J."/>
            <person name="Xiang Z."/>
            <person name="Zhou Z."/>
        </authorList>
    </citation>
    <scope>NUCLEOTIDE SEQUENCE [LARGE SCALE GENOMIC DNA]</scope>
    <source>
        <strain evidence="12">CQ1 / CVCC 102059</strain>
    </source>
</reference>
<dbReference type="OMA" id="GIHHCHR"/>
<evidence type="ECO:0000256" key="5">
    <source>
        <dbReference type="ARBA" id="ARBA00022679"/>
    </source>
</evidence>
<dbReference type="GO" id="GO:0004693">
    <property type="term" value="F:cyclin-dependent protein serine/threonine kinase activity"/>
    <property type="evidence" value="ECO:0007669"/>
    <property type="project" value="TreeGrafter"/>
</dbReference>
<dbReference type="AlphaFoldDB" id="R0M8K9"/>
<evidence type="ECO:0000256" key="3">
    <source>
        <dbReference type="ARBA" id="ARBA00012409"/>
    </source>
</evidence>
<evidence type="ECO:0000256" key="8">
    <source>
        <dbReference type="ARBA" id="ARBA00022840"/>
    </source>
</evidence>
<dbReference type="PROSITE" id="PS00108">
    <property type="entry name" value="PROTEIN_KINASE_ST"/>
    <property type="match status" value="1"/>
</dbReference>
<dbReference type="GO" id="GO:0005737">
    <property type="term" value="C:cytoplasm"/>
    <property type="evidence" value="ECO:0007669"/>
    <property type="project" value="TreeGrafter"/>
</dbReference>
<dbReference type="Proteomes" id="UP000016927">
    <property type="component" value="Unassembled WGS sequence"/>
</dbReference>
<sequence length="317" mass="36534">MYSPSHSYIKRKKLGEGTYATVYQATPIQKQDSIFIEDTSSSSFPSSPFVAIKQCKKNLHNLGHDISAFREIKSLKRIRSNFVINLRDVFIYKKDIHLVLDYYETDLETIIRNKEVVILPSDIKSWLKMILTGLHHIHSLFIIHRDLKPNNILIGKNGIIKIADFGLAREIGEKMTPQAITRWYRPPELLLGSNCYGVSVDLWSVGCIFAELLLRVPLFAGESDLEQLNLIFKVLGVKDDIKVFEFLPGFMDFQRREGIELEKLFTAASPDTLKLLKRFLEIDPEKRINTLESLKDEYFKNLPEPTEPKDLPFFARG</sequence>
<dbReference type="InterPro" id="IPR000719">
    <property type="entry name" value="Prot_kinase_dom"/>
</dbReference>
<evidence type="ECO:0000259" key="10">
    <source>
        <dbReference type="PROSITE" id="PS50011"/>
    </source>
</evidence>
<dbReference type="Gene3D" id="1.10.510.10">
    <property type="entry name" value="Transferase(Phosphotransferase) domain 1"/>
    <property type="match status" value="1"/>
</dbReference>
<keyword evidence="12" id="KW-1185">Reference proteome</keyword>
<dbReference type="PANTHER" id="PTHR24056">
    <property type="entry name" value="CELL DIVISION PROTEIN KINASE"/>
    <property type="match status" value="1"/>
</dbReference>
<keyword evidence="6" id="KW-0547">Nucleotide-binding</keyword>
<comment type="similarity">
    <text evidence="2">Belongs to the protein kinase superfamily. CMGC Ser/Thr protein kinase family. CDC2/CDKX subfamily.</text>
</comment>
<keyword evidence="8" id="KW-0067">ATP-binding</keyword>
<name>R0M8K9_NOSB1</name>
<dbReference type="GO" id="GO:0070985">
    <property type="term" value="C:transcription factor TFIIK complex"/>
    <property type="evidence" value="ECO:0007669"/>
    <property type="project" value="TreeGrafter"/>
</dbReference>
<dbReference type="GO" id="GO:0008353">
    <property type="term" value="F:RNA polymerase II CTD heptapeptide repeat kinase activity"/>
    <property type="evidence" value="ECO:0007669"/>
    <property type="project" value="UniProtKB-EC"/>
</dbReference>
<dbReference type="PANTHER" id="PTHR24056:SF0">
    <property type="entry name" value="CYCLIN-DEPENDENT KINASE 7"/>
    <property type="match status" value="1"/>
</dbReference>
<feature type="domain" description="Protein kinase" evidence="10">
    <location>
        <begin position="8"/>
        <end position="299"/>
    </location>
</feature>
<evidence type="ECO:0000313" key="12">
    <source>
        <dbReference type="Proteomes" id="UP000016927"/>
    </source>
</evidence>
<comment type="subcellular location">
    <subcellularLocation>
        <location evidence="1">Nucleus</location>
    </subcellularLocation>
</comment>
<dbReference type="OrthoDB" id="1732493at2759"/>
<proteinExistence type="inferred from homology"/>
<dbReference type="InterPro" id="IPR011009">
    <property type="entry name" value="Kinase-like_dom_sf"/>
</dbReference>
<evidence type="ECO:0000256" key="7">
    <source>
        <dbReference type="ARBA" id="ARBA00022777"/>
    </source>
</evidence>
<evidence type="ECO:0000256" key="1">
    <source>
        <dbReference type="ARBA" id="ARBA00004123"/>
    </source>
</evidence>
<dbReference type="EC" id="2.7.11.23" evidence="3"/>
<protein>
    <recommendedName>
        <fullName evidence="3">[RNA-polymerase]-subunit kinase</fullName>
        <ecNumber evidence="3">2.7.11.23</ecNumber>
    </recommendedName>
</protein>
<dbReference type="InterPro" id="IPR050108">
    <property type="entry name" value="CDK"/>
</dbReference>
<evidence type="ECO:0000256" key="2">
    <source>
        <dbReference type="ARBA" id="ARBA00006485"/>
    </source>
</evidence>
<evidence type="ECO:0000256" key="4">
    <source>
        <dbReference type="ARBA" id="ARBA00022527"/>
    </source>
</evidence>
<evidence type="ECO:0000256" key="6">
    <source>
        <dbReference type="ARBA" id="ARBA00022741"/>
    </source>
</evidence>
<dbReference type="Gene3D" id="3.30.200.20">
    <property type="entry name" value="Phosphorylase Kinase, domain 1"/>
    <property type="match status" value="1"/>
</dbReference>
<dbReference type="VEuPathDB" id="MicrosporidiaDB:NBO_31g0021"/>
<dbReference type="HOGENOM" id="CLU_000288_181_6_1"/>
<dbReference type="STRING" id="578461.R0M8K9"/>
<keyword evidence="7 11" id="KW-0418">Kinase</keyword>
<keyword evidence="4" id="KW-0723">Serine/threonine-protein kinase</keyword>
<dbReference type="PROSITE" id="PS50011">
    <property type="entry name" value="PROTEIN_KINASE_DOM"/>
    <property type="match status" value="1"/>
</dbReference>
<dbReference type="SMART" id="SM00220">
    <property type="entry name" value="S_TKc"/>
    <property type="match status" value="1"/>
</dbReference>
<dbReference type="GO" id="GO:0005524">
    <property type="term" value="F:ATP binding"/>
    <property type="evidence" value="ECO:0007669"/>
    <property type="project" value="UniProtKB-KW"/>
</dbReference>
<dbReference type="FunFam" id="1.10.510.10:FF:000624">
    <property type="entry name" value="Mitogen-activated protein kinase"/>
    <property type="match status" value="1"/>
</dbReference>